<dbReference type="Gene3D" id="3.30.750.24">
    <property type="entry name" value="STAS domain"/>
    <property type="match status" value="1"/>
</dbReference>
<dbReference type="EMBL" id="BAAALD010000043">
    <property type="protein sequence ID" value="GAA1096010.1"/>
    <property type="molecule type" value="Genomic_DNA"/>
</dbReference>
<dbReference type="NCBIfam" id="TIGR00377">
    <property type="entry name" value="ant_ant_sig"/>
    <property type="match status" value="1"/>
</dbReference>
<dbReference type="Pfam" id="PF13466">
    <property type="entry name" value="STAS_2"/>
    <property type="match status" value="1"/>
</dbReference>
<reference evidence="4 5" key="1">
    <citation type="journal article" date="2019" name="Int. J. Syst. Evol. Microbiol.">
        <title>The Global Catalogue of Microorganisms (GCM) 10K type strain sequencing project: providing services to taxonomists for standard genome sequencing and annotation.</title>
        <authorList>
            <consortium name="The Broad Institute Genomics Platform"/>
            <consortium name="The Broad Institute Genome Sequencing Center for Infectious Disease"/>
            <person name="Wu L."/>
            <person name="Ma J."/>
        </authorList>
    </citation>
    <scope>NUCLEOTIDE SEQUENCE [LARGE SCALE GENOMIC DNA]</scope>
    <source>
        <strain evidence="4 5">JCM 13002</strain>
    </source>
</reference>
<dbReference type="PANTHER" id="PTHR33495">
    <property type="entry name" value="ANTI-SIGMA FACTOR ANTAGONIST TM_1081-RELATED-RELATED"/>
    <property type="match status" value="1"/>
</dbReference>
<comment type="similarity">
    <text evidence="1 2">Belongs to the anti-sigma-factor antagonist family.</text>
</comment>
<dbReference type="PROSITE" id="PS50801">
    <property type="entry name" value="STAS"/>
    <property type="match status" value="1"/>
</dbReference>
<evidence type="ECO:0000313" key="4">
    <source>
        <dbReference type="EMBL" id="GAA1096010.1"/>
    </source>
</evidence>
<gene>
    <name evidence="4" type="ORF">GCM10009663_43980</name>
</gene>
<proteinExistence type="inferred from homology"/>
<evidence type="ECO:0000259" key="3">
    <source>
        <dbReference type="PROSITE" id="PS50801"/>
    </source>
</evidence>
<protein>
    <recommendedName>
        <fullName evidence="2">Anti-sigma factor antagonist</fullName>
    </recommendedName>
</protein>
<dbReference type="RefSeq" id="WP_344625350.1">
    <property type="nucleotide sequence ID" value="NZ_BAAALD010000043.1"/>
</dbReference>
<dbReference type="InterPro" id="IPR003658">
    <property type="entry name" value="Anti-sigma_ant"/>
</dbReference>
<sequence>MHPVIHVTHRSPTPGLRVVQLAGEADTGSTETLRAALDKALSRLPAPHTVVVDCSGLEFCTTAGLNELIVARERAAANGIAFRLSEPREQLAQLLRVTGTHELFDVEPAALLEGHLS</sequence>
<keyword evidence="5" id="KW-1185">Reference proteome</keyword>
<evidence type="ECO:0000256" key="1">
    <source>
        <dbReference type="ARBA" id="ARBA00009013"/>
    </source>
</evidence>
<dbReference type="InterPro" id="IPR036513">
    <property type="entry name" value="STAS_dom_sf"/>
</dbReference>
<dbReference type="InterPro" id="IPR058548">
    <property type="entry name" value="MlaB-like_STAS"/>
</dbReference>
<evidence type="ECO:0000313" key="5">
    <source>
        <dbReference type="Proteomes" id="UP001499987"/>
    </source>
</evidence>
<dbReference type="Proteomes" id="UP001499987">
    <property type="component" value="Unassembled WGS sequence"/>
</dbReference>
<feature type="domain" description="STAS" evidence="3">
    <location>
        <begin position="14"/>
        <end position="117"/>
    </location>
</feature>
<dbReference type="InterPro" id="IPR002645">
    <property type="entry name" value="STAS_dom"/>
</dbReference>
<dbReference type="PANTHER" id="PTHR33495:SF2">
    <property type="entry name" value="ANTI-SIGMA FACTOR ANTAGONIST TM_1081-RELATED"/>
    <property type="match status" value="1"/>
</dbReference>
<dbReference type="SUPFAM" id="SSF52091">
    <property type="entry name" value="SpoIIaa-like"/>
    <property type="match status" value="1"/>
</dbReference>
<comment type="caution">
    <text evidence="4">The sequence shown here is derived from an EMBL/GenBank/DDBJ whole genome shotgun (WGS) entry which is preliminary data.</text>
</comment>
<dbReference type="CDD" id="cd07043">
    <property type="entry name" value="STAS_anti-anti-sigma_factors"/>
    <property type="match status" value="1"/>
</dbReference>
<accession>A0ABN1TRC9</accession>
<name>A0ABN1TRC9_9ACTN</name>
<organism evidence="4 5">
    <name type="scientific">Kitasatospora arboriphila</name>
    <dbReference type="NCBI Taxonomy" id="258052"/>
    <lineage>
        <taxon>Bacteria</taxon>
        <taxon>Bacillati</taxon>
        <taxon>Actinomycetota</taxon>
        <taxon>Actinomycetes</taxon>
        <taxon>Kitasatosporales</taxon>
        <taxon>Streptomycetaceae</taxon>
        <taxon>Kitasatospora</taxon>
    </lineage>
</organism>
<evidence type="ECO:0000256" key="2">
    <source>
        <dbReference type="RuleBase" id="RU003749"/>
    </source>
</evidence>